<accession>A0A1I0LEC6</accession>
<dbReference type="AlphaFoldDB" id="A0A1I0LEC6"/>
<feature type="compositionally biased region" description="Low complexity" evidence="1">
    <location>
        <begin position="69"/>
        <end position="81"/>
    </location>
</feature>
<evidence type="ECO:0000313" key="2">
    <source>
        <dbReference type="EMBL" id="SEU38532.1"/>
    </source>
</evidence>
<evidence type="ECO:0000256" key="1">
    <source>
        <dbReference type="SAM" id="MobiDB-lite"/>
    </source>
</evidence>
<feature type="compositionally biased region" description="Low complexity" evidence="1">
    <location>
        <begin position="31"/>
        <end position="52"/>
    </location>
</feature>
<feature type="compositionally biased region" description="Pro residues" evidence="1">
    <location>
        <begin position="18"/>
        <end position="30"/>
    </location>
</feature>
<dbReference type="Proteomes" id="UP000199181">
    <property type="component" value="Unassembled WGS sequence"/>
</dbReference>
<name>A0A1I0LEC6_9BACT</name>
<gene>
    <name evidence="2" type="ORF">SAMN05443639_12729</name>
</gene>
<evidence type="ECO:0000313" key="3">
    <source>
        <dbReference type="Proteomes" id="UP000199181"/>
    </source>
</evidence>
<keyword evidence="3" id="KW-1185">Reference proteome</keyword>
<proteinExistence type="predicted"/>
<reference evidence="3" key="1">
    <citation type="submission" date="2016-10" db="EMBL/GenBank/DDBJ databases">
        <authorList>
            <person name="Varghese N."/>
            <person name="Submissions S."/>
        </authorList>
    </citation>
    <scope>NUCLEOTIDE SEQUENCE [LARGE SCALE GENOMIC DNA]</scope>
    <source>
        <strain evidence="3">DSM 16858</strain>
    </source>
</reference>
<dbReference type="EMBL" id="FOIJ01000027">
    <property type="protein sequence ID" value="SEU38532.1"/>
    <property type="molecule type" value="Genomic_DNA"/>
</dbReference>
<sequence length="262" mass="27463">MPPARPWGPPSNESLPSRAPPGPVAPPSPAPAGATPLSRVTTPAPVVRVTNVRKPEVAAGSADERLFPEEGSAEGCASGECLPEAEPESEREPEPEVAPPPAARGRDNPTQPLIERWRAAVETVRTASIRHGTALANGRLLWLRPGEVGVAYVPKAAFHRTTLSASGGKAVVEKALAEHFGRPMKLTVEEATAEIAASTVSLAEQDSQARAAHTQSTEGKVRSHPAVRSVLKLLGGEIEHIQVLEPERPSASPAPEVPEDSA</sequence>
<protein>
    <submittedName>
        <fullName evidence="2">Uncharacterized protein</fullName>
    </submittedName>
</protein>
<dbReference type="RefSeq" id="WP_245767964.1">
    <property type="nucleotide sequence ID" value="NZ_FOIJ01000027.1"/>
</dbReference>
<organism evidence="2 3">
    <name type="scientific">Stigmatella erecta</name>
    <dbReference type="NCBI Taxonomy" id="83460"/>
    <lineage>
        <taxon>Bacteria</taxon>
        <taxon>Pseudomonadati</taxon>
        <taxon>Myxococcota</taxon>
        <taxon>Myxococcia</taxon>
        <taxon>Myxococcales</taxon>
        <taxon>Cystobacterineae</taxon>
        <taxon>Archangiaceae</taxon>
        <taxon>Stigmatella</taxon>
    </lineage>
</organism>
<feature type="region of interest" description="Disordered" evidence="1">
    <location>
        <begin position="1"/>
        <end position="112"/>
    </location>
</feature>